<evidence type="ECO:0000313" key="2">
    <source>
        <dbReference type="Proteomes" id="UP000242501"/>
    </source>
</evidence>
<dbReference type="RefSeq" id="WP_092749684.1">
    <property type="nucleotide sequence ID" value="NZ_FMYL01000012.1"/>
</dbReference>
<dbReference type="Gene3D" id="3.40.50.300">
    <property type="entry name" value="P-loop containing nucleotide triphosphate hydrolases"/>
    <property type="match status" value="1"/>
</dbReference>
<dbReference type="InterPro" id="IPR027417">
    <property type="entry name" value="P-loop_NTPase"/>
</dbReference>
<dbReference type="AlphaFoldDB" id="A0A1G6JP42"/>
<dbReference type="EMBL" id="FMYL01000012">
    <property type="protein sequence ID" value="SDC20467.1"/>
    <property type="molecule type" value="Genomic_DNA"/>
</dbReference>
<dbReference type="PANTHER" id="PTHR37807:SF3">
    <property type="entry name" value="OS07G0160300 PROTEIN"/>
    <property type="match status" value="1"/>
</dbReference>
<gene>
    <name evidence="1" type="ORF">SAMN05421733_11210</name>
</gene>
<accession>A0A1G6JP42</accession>
<keyword evidence="2" id="KW-1185">Reference proteome</keyword>
<reference evidence="2" key="1">
    <citation type="submission" date="2016-09" db="EMBL/GenBank/DDBJ databases">
        <authorList>
            <person name="Varghese N."/>
            <person name="Submissions S."/>
        </authorList>
    </citation>
    <scope>NUCLEOTIDE SEQUENCE [LARGE SCALE GENOMIC DNA]</scope>
    <source>
        <strain evidence="2">ANC 4422</strain>
    </source>
</reference>
<protein>
    <submittedName>
        <fullName evidence="1">Predicted kinase</fullName>
    </submittedName>
</protein>
<keyword evidence="1" id="KW-0418">Kinase</keyword>
<dbReference type="OrthoDB" id="3819922at2"/>
<dbReference type="SUPFAM" id="SSF52540">
    <property type="entry name" value="P-loop containing nucleoside triphosphate hydrolases"/>
    <property type="match status" value="1"/>
</dbReference>
<name>A0A1G6JP42_9GAMM</name>
<dbReference type="PANTHER" id="PTHR37807">
    <property type="entry name" value="OS07G0160300 PROTEIN"/>
    <property type="match status" value="1"/>
</dbReference>
<dbReference type="Proteomes" id="UP000242501">
    <property type="component" value="Unassembled WGS sequence"/>
</dbReference>
<sequence length="170" mass="19304">MLIVFSGLPGTGKTTLCQALIKKKGFTYIRIDEIEFAIQQYNNSSKKIGAIGYEVAFSIALSNLKLGNTVVSDNVNPVIESRLKWKEIAQKSHVKIIEIEVVCSDKAEHKRRIETRSSDIENFKLPDWHSVQIHDYQLRTDKRLIIDTAKLTPENALTEIEKYISSPDLT</sequence>
<proteinExistence type="predicted"/>
<keyword evidence="1" id="KW-0808">Transferase</keyword>
<evidence type="ECO:0000313" key="1">
    <source>
        <dbReference type="EMBL" id="SDC20467.1"/>
    </source>
</evidence>
<dbReference type="Pfam" id="PF13671">
    <property type="entry name" value="AAA_33"/>
    <property type="match status" value="1"/>
</dbReference>
<organism evidence="1 2">
    <name type="scientific">Acinetobacter boissieri</name>
    <dbReference type="NCBI Taxonomy" id="1219383"/>
    <lineage>
        <taxon>Bacteria</taxon>
        <taxon>Pseudomonadati</taxon>
        <taxon>Pseudomonadota</taxon>
        <taxon>Gammaproteobacteria</taxon>
        <taxon>Moraxellales</taxon>
        <taxon>Moraxellaceae</taxon>
        <taxon>Acinetobacter</taxon>
    </lineage>
</organism>
<dbReference type="GO" id="GO:0016301">
    <property type="term" value="F:kinase activity"/>
    <property type="evidence" value="ECO:0007669"/>
    <property type="project" value="UniProtKB-KW"/>
</dbReference>